<dbReference type="Proteomes" id="UP001321543">
    <property type="component" value="Chromosome"/>
</dbReference>
<sequence>MSYTLDSNILINMERLYPRDIFPSLWTSIEGLVSQGEACICEAVLRELERGDDDLHIWAKNLHGFLCATHQDEVLTVAAITQAHPGWVSGTQNDADPWVIAHGLQEQRVVVTEETLKGPNTPDRKQKIPNVALEHGVPTMKFFGFVKAQGWSF</sequence>
<accession>A0ABN6X2G6</accession>
<evidence type="ECO:0000313" key="2">
    <source>
        <dbReference type="Proteomes" id="UP001321543"/>
    </source>
</evidence>
<dbReference type="InterPro" id="IPR016541">
    <property type="entry name" value="UCP008505"/>
</dbReference>
<protein>
    <recommendedName>
        <fullName evidence="3">DUF4411 family protein</fullName>
    </recommendedName>
</protein>
<proteinExistence type="predicted"/>
<dbReference type="EMBL" id="AP027728">
    <property type="protein sequence ID" value="BDZ38902.1"/>
    <property type="molecule type" value="Genomic_DNA"/>
</dbReference>
<dbReference type="SUPFAM" id="SSF88723">
    <property type="entry name" value="PIN domain-like"/>
    <property type="match status" value="1"/>
</dbReference>
<gene>
    <name evidence="1" type="ORF">GCM10025863_15160</name>
</gene>
<dbReference type="Pfam" id="PF14367">
    <property type="entry name" value="DUF4411"/>
    <property type="match status" value="1"/>
</dbReference>
<evidence type="ECO:0008006" key="3">
    <source>
        <dbReference type="Google" id="ProtNLM"/>
    </source>
</evidence>
<evidence type="ECO:0000313" key="1">
    <source>
        <dbReference type="EMBL" id="BDZ38902.1"/>
    </source>
</evidence>
<dbReference type="InterPro" id="IPR029060">
    <property type="entry name" value="PIN-like_dom_sf"/>
</dbReference>
<dbReference type="PIRSF" id="PIRSF008505">
    <property type="entry name" value="UCP008505"/>
    <property type="match status" value="1"/>
</dbReference>
<keyword evidence="2" id="KW-1185">Reference proteome</keyword>
<dbReference type="RefSeq" id="WP_286302789.1">
    <property type="nucleotide sequence ID" value="NZ_AP027728.1"/>
</dbReference>
<organism evidence="1 2">
    <name type="scientific">Microbacterium suwonense</name>
    <dbReference type="NCBI Taxonomy" id="683047"/>
    <lineage>
        <taxon>Bacteria</taxon>
        <taxon>Bacillati</taxon>
        <taxon>Actinomycetota</taxon>
        <taxon>Actinomycetes</taxon>
        <taxon>Micrococcales</taxon>
        <taxon>Microbacteriaceae</taxon>
        <taxon>Microbacterium</taxon>
    </lineage>
</organism>
<reference evidence="2" key="1">
    <citation type="journal article" date="2019" name="Int. J. Syst. Evol. Microbiol.">
        <title>The Global Catalogue of Microorganisms (GCM) 10K type strain sequencing project: providing services to taxonomists for standard genome sequencing and annotation.</title>
        <authorList>
            <consortium name="The Broad Institute Genomics Platform"/>
            <consortium name="The Broad Institute Genome Sequencing Center for Infectious Disease"/>
            <person name="Wu L."/>
            <person name="Ma J."/>
        </authorList>
    </citation>
    <scope>NUCLEOTIDE SEQUENCE [LARGE SCALE GENOMIC DNA]</scope>
    <source>
        <strain evidence="2">NBRC 106310</strain>
    </source>
</reference>
<name>A0ABN6X2G6_9MICO</name>